<dbReference type="GO" id="GO:0016853">
    <property type="term" value="F:isomerase activity"/>
    <property type="evidence" value="ECO:0007669"/>
    <property type="project" value="UniProtKB-KW"/>
</dbReference>
<keyword evidence="3" id="KW-1185">Reference proteome</keyword>
<comment type="caution">
    <text evidence="2">The sequence shown here is derived from an EMBL/GenBank/DDBJ whole genome shotgun (WGS) entry which is preliminary data.</text>
</comment>
<dbReference type="SUPFAM" id="SSF51658">
    <property type="entry name" value="Xylose isomerase-like"/>
    <property type="match status" value="1"/>
</dbReference>
<dbReference type="Gene3D" id="3.20.20.150">
    <property type="entry name" value="Divalent-metal-dependent TIM barrel enzymes"/>
    <property type="match status" value="1"/>
</dbReference>
<gene>
    <name evidence="2" type="ORF">ACFSM5_13010</name>
</gene>
<dbReference type="PANTHER" id="PTHR12110">
    <property type="entry name" value="HYDROXYPYRUVATE ISOMERASE"/>
    <property type="match status" value="1"/>
</dbReference>
<dbReference type="InterPro" id="IPR013022">
    <property type="entry name" value="Xyl_isomerase-like_TIM-brl"/>
</dbReference>
<sequence>MAIVDRLSLQLFSARAIPVLEDQFALLSKLGYRCVEPYGALFAEADQLETLLKRYDMAAPSAHIGLDRVLGDTEATALTAKRLGIELVVVPYIKPEERPTDAAGWDALGAKLEVAGDVFKKHGLGFAWHNHEFELEALSDGSFPMERLLKAAPSMGWEIDLGWVTRASQDPIAWLNRWKDRILAVHLKDVASPGEATDEGGWADVGHGTLDWQQLVAAAKATSAKYFVVEHDNPNDIERFARRARETVASW</sequence>
<feature type="domain" description="Xylose isomerase-like TIM barrel" evidence="1">
    <location>
        <begin position="24"/>
        <end position="237"/>
    </location>
</feature>
<name>A0ABW5DTP1_9PROT</name>
<dbReference type="RefSeq" id="WP_379876859.1">
    <property type="nucleotide sequence ID" value="NZ_JBHUIP010000012.1"/>
</dbReference>
<dbReference type="EMBL" id="JBHUIP010000012">
    <property type="protein sequence ID" value="MFD2263814.1"/>
    <property type="molecule type" value="Genomic_DNA"/>
</dbReference>
<dbReference type="PANTHER" id="PTHR12110:SF41">
    <property type="entry name" value="INOSOSE DEHYDRATASE"/>
    <property type="match status" value="1"/>
</dbReference>
<accession>A0ABW5DTP1</accession>
<dbReference type="Proteomes" id="UP001597295">
    <property type="component" value="Unassembled WGS sequence"/>
</dbReference>
<keyword evidence="2" id="KW-0413">Isomerase</keyword>
<protein>
    <submittedName>
        <fullName evidence="2">Sugar phosphate isomerase/epimerase family protein</fullName>
    </submittedName>
</protein>
<organism evidence="2 3">
    <name type="scientific">Lacibacterium aquatile</name>
    <dbReference type="NCBI Taxonomy" id="1168082"/>
    <lineage>
        <taxon>Bacteria</taxon>
        <taxon>Pseudomonadati</taxon>
        <taxon>Pseudomonadota</taxon>
        <taxon>Alphaproteobacteria</taxon>
        <taxon>Rhodospirillales</taxon>
        <taxon>Rhodospirillaceae</taxon>
    </lineage>
</organism>
<evidence type="ECO:0000313" key="2">
    <source>
        <dbReference type="EMBL" id="MFD2263814.1"/>
    </source>
</evidence>
<dbReference type="InterPro" id="IPR050312">
    <property type="entry name" value="IolE/XylAMocC-like"/>
</dbReference>
<dbReference type="Pfam" id="PF01261">
    <property type="entry name" value="AP_endonuc_2"/>
    <property type="match status" value="1"/>
</dbReference>
<dbReference type="InterPro" id="IPR036237">
    <property type="entry name" value="Xyl_isomerase-like_sf"/>
</dbReference>
<proteinExistence type="predicted"/>
<evidence type="ECO:0000313" key="3">
    <source>
        <dbReference type="Proteomes" id="UP001597295"/>
    </source>
</evidence>
<evidence type="ECO:0000259" key="1">
    <source>
        <dbReference type="Pfam" id="PF01261"/>
    </source>
</evidence>
<reference evidence="3" key="1">
    <citation type="journal article" date="2019" name="Int. J. Syst. Evol. Microbiol.">
        <title>The Global Catalogue of Microorganisms (GCM) 10K type strain sequencing project: providing services to taxonomists for standard genome sequencing and annotation.</title>
        <authorList>
            <consortium name="The Broad Institute Genomics Platform"/>
            <consortium name="The Broad Institute Genome Sequencing Center for Infectious Disease"/>
            <person name="Wu L."/>
            <person name="Ma J."/>
        </authorList>
    </citation>
    <scope>NUCLEOTIDE SEQUENCE [LARGE SCALE GENOMIC DNA]</scope>
    <source>
        <strain evidence="3">CGMCC 1.19062</strain>
    </source>
</reference>